<feature type="region of interest" description="Disordered" evidence="8">
    <location>
        <begin position="77"/>
        <end position="130"/>
    </location>
</feature>
<keyword evidence="4" id="KW-0805">Transcription regulation</keyword>
<evidence type="ECO:0000256" key="6">
    <source>
        <dbReference type="ARBA" id="ARBA00023163"/>
    </source>
</evidence>
<dbReference type="PANTHER" id="PTHR45636:SF42">
    <property type="entry name" value="PROTEIN CBR-NPAX-1"/>
    <property type="match status" value="1"/>
</dbReference>
<dbReference type="GO" id="GO:0000981">
    <property type="term" value="F:DNA-binding transcription factor activity, RNA polymerase II-specific"/>
    <property type="evidence" value="ECO:0007669"/>
    <property type="project" value="TreeGrafter"/>
</dbReference>
<dbReference type="PRINTS" id="PR00027">
    <property type="entry name" value="PAIREDBOX"/>
</dbReference>
<protein>
    <submittedName>
        <fullName evidence="11">Paired domain-containing protein</fullName>
    </submittedName>
</protein>
<keyword evidence="5" id="KW-0238">DNA-binding</keyword>
<dbReference type="Proteomes" id="UP000887560">
    <property type="component" value="Unplaced"/>
</dbReference>
<dbReference type="InterPro" id="IPR009057">
    <property type="entry name" value="Homeodomain-like_sf"/>
</dbReference>
<evidence type="ECO:0000256" key="8">
    <source>
        <dbReference type="SAM" id="MobiDB-lite"/>
    </source>
</evidence>
<dbReference type="Gene3D" id="1.10.10.10">
    <property type="entry name" value="Winged helix-like DNA-binding domain superfamily/Winged helix DNA-binding domain"/>
    <property type="match status" value="1"/>
</dbReference>
<evidence type="ECO:0000256" key="2">
    <source>
        <dbReference type="ARBA" id="ARBA00022473"/>
    </source>
</evidence>
<dbReference type="AlphaFoldDB" id="A0A915P7B8"/>
<organism evidence="10 11">
    <name type="scientific">Meloidogyne floridensis</name>
    <dbReference type="NCBI Taxonomy" id="298350"/>
    <lineage>
        <taxon>Eukaryota</taxon>
        <taxon>Metazoa</taxon>
        <taxon>Ecdysozoa</taxon>
        <taxon>Nematoda</taxon>
        <taxon>Chromadorea</taxon>
        <taxon>Rhabditida</taxon>
        <taxon>Tylenchina</taxon>
        <taxon>Tylenchomorpha</taxon>
        <taxon>Tylenchoidea</taxon>
        <taxon>Meloidogynidae</taxon>
        <taxon>Meloidogyninae</taxon>
        <taxon>Meloidogyne</taxon>
    </lineage>
</organism>
<reference evidence="11" key="1">
    <citation type="submission" date="2022-11" db="UniProtKB">
        <authorList>
            <consortium name="WormBaseParasite"/>
        </authorList>
    </citation>
    <scope>IDENTIFICATION</scope>
</reference>
<dbReference type="SUPFAM" id="SSF46689">
    <property type="entry name" value="Homeodomain-like"/>
    <property type="match status" value="1"/>
</dbReference>
<dbReference type="PANTHER" id="PTHR45636">
    <property type="entry name" value="PAIRED BOX PROTEIN PAX-6-RELATED-RELATED"/>
    <property type="match status" value="1"/>
</dbReference>
<evidence type="ECO:0000313" key="11">
    <source>
        <dbReference type="WBParaSite" id="scf7180000424392.g12957"/>
    </source>
</evidence>
<dbReference type="GO" id="GO:0000978">
    <property type="term" value="F:RNA polymerase II cis-regulatory region sequence-specific DNA binding"/>
    <property type="evidence" value="ECO:0007669"/>
    <property type="project" value="TreeGrafter"/>
</dbReference>
<dbReference type="InterPro" id="IPR036388">
    <property type="entry name" value="WH-like_DNA-bd_sf"/>
</dbReference>
<evidence type="ECO:0000256" key="7">
    <source>
        <dbReference type="ARBA" id="ARBA00023242"/>
    </source>
</evidence>
<keyword evidence="6" id="KW-0804">Transcription</keyword>
<evidence type="ECO:0000313" key="10">
    <source>
        <dbReference type="Proteomes" id="UP000887560"/>
    </source>
</evidence>
<keyword evidence="2" id="KW-0217">Developmental protein</keyword>
<dbReference type="InterPro" id="IPR043565">
    <property type="entry name" value="PAX_fam"/>
</dbReference>
<dbReference type="PROSITE" id="PS51057">
    <property type="entry name" value="PAIRED_2"/>
    <property type="match status" value="1"/>
</dbReference>
<keyword evidence="3" id="KW-0563">Paired box</keyword>
<keyword evidence="10" id="KW-1185">Reference proteome</keyword>
<evidence type="ECO:0000256" key="4">
    <source>
        <dbReference type="ARBA" id="ARBA00023015"/>
    </source>
</evidence>
<evidence type="ECO:0000256" key="1">
    <source>
        <dbReference type="ARBA" id="ARBA00004123"/>
    </source>
</evidence>
<feature type="domain" description="Paired" evidence="9">
    <location>
        <begin position="122"/>
        <end position="267"/>
    </location>
</feature>
<dbReference type="Pfam" id="PF00292">
    <property type="entry name" value="PAX"/>
    <property type="match status" value="1"/>
</dbReference>
<evidence type="ECO:0000256" key="3">
    <source>
        <dbReference type="ARBA" id="ARBA00022724"/>
    </source>
</evidence>
<comment type="subcellular location">
    <subcellularLocation>
        <location evidence="1">Nucleus</location>
    </subcellularLocation>
</comment>
<keyword evidence="7" id="KW-0539">Nucleus</keyword>
<name>A0A915P7B8_9BILA</name>
<dbReference type="InterPro" id="IPR001523">
    <property type="entry name" value="Paired_dom"/>
</dbReference>
<accession>A0A915P7B8</accession>
<feature type="compositionally biased region" description="Basic and acidic residues" evidence="8">
    <location>
        <begin position="77"/>
        <end position="90"/>
    </location>
</feature>
<dbReference type="SMART" id="SM00351">
    <property type="entry name" value="PAX"/>
    <property type="match status" value="1"/>
</dbReference>
<evidence type="ECO:0000256" key="5">
    <source>
        <dbReference type="ARBA" id="ARBA00023125"/>
    </source>
</evidence>
<proteinExistence type="predicted"/>
<evidence type="ECO:0000259" key="9">
    <source>
        <dbReference type="PROSITE" id="PS51057"/>
    </source>
</evidence>
<sequence length="267" mass="31173">MWEYHYPMSFYSLVHIIRRTSVLASVCGRARGTYAQRALRIARPCLRPRPMHAHCECQPCQVPPCHLEELSNVDDKTHLSLDRREQDRRLGRSCQRQLHHSMGANDSRSHGHVLGGRPEPEWSRSRNKLGRSYNPGRPLGILERQRILDLYQRGLRISHIAKIIGVTHSCVSKIMTRYRRTGSIHPRSSQLFTTPITTPNTSNKTKNKKEIFKYSIPSAFKRISFKKEIINNCCFNKEEINNKQEGKQLIIERQKIKKHYLIEKLIE</sequence>
<dbReference type="WBParaSite" id="scf7180000424392.g12957">
    <property type="protein sequence ID" value="scf7180000424392.g12957"/>
    <property type="gene ID" value="scf7180000424392.g12957"/>
</dbReference>
<dbReference type="GO" id="GO:0005634">
    <property type="term" value="C:nucleus"/>
    <property type="evidence" value="ECO:0007669"/>
    <property type="project" value="UniProtKB-SubCell"/>
</dbReference>